<feature type="binding site" evidence="10">
    <location>
        <position position="252"/>
    </location>
    <ligand>
        <name>substrate</name>
    </ligand>
</feature>
<feature type="binding site" evidence="10">
    <location>
        <position position="285"/>
    </location>
    <ligand>
        <name>K(+)</name>
        <dbReference type="ChEBI" id="CHEBI:29103"/>
    </ligand>
</feature>
<dbReference type="InterPro" id="IPR002173">
    <property type="entry name" value="Carboh/pur_kinase_PfkB_CS"/>
</dbReference>
<dbReference type="PROSITE" id="PS00584">
    <property type="entry name" value="PFKB_KINASES_2"/>
    <property type="match status" value="1"/>
</dbReference>
<dbReference type="Pfam" id="PF00294">
    <property type="entry name" value="PfkB"/>
    <property type="match status" value="1"/>
</dbReference>
<dbReference type="PRINTS" id="PR00990">
    <property type="entry name" value="RIBOKINASE"/>
</dbReference>
<dbReference type="RefSeq" id="WP_004044933.1">
    <property type="nucleotide sequence ID" value="NZ_AQFR02000003.1"/>
</dbReference>
<feature type="binding site" evidence="10">
    <location>
        <position position="282"/>
    </location>
    <ligand>
        <name>K(+)</name>
        <dbReference type="ChEBI" id="CHEBI:29103"/>
    </ligand>
</feature>
<comment type="similarity">
    <text evidence="10">Belongs to the carbohydrate kinase PfkB family. Deoxyribokinase subfamily.</text>
</comment>
<feature type="binding site" evidence="10">
    <location>
        <position position="184"/>
    </location>
    <ligand>
        <name>ATP</name>
        <dbReference type="ChEBI" id="CHEBI:30616"/>
    </ligand>
</feature>
<evidence type="ECO:0000313" key="12">
    <source>
        <dbReference type="EMBL" id="TGY15358.1"/>
    </source>
</evidence>
<feature type="binding site" evidence="10">
    <location>
        <position position="246"/>
    </location>
    <ligand>
        <name>K(+)</name>
        <dbReference type="ChEBI" id="CHEBI:29103"/>
    </ligand>
</feature>
<dbReference type="GO" id="GO:0004747">
    <property type="term" value="F:ribokinase activity"/>
    <property type="evidence" value="ECO:0007669"/>
    <property type="project" value="UniProtKB-UniRule"/>
</dbReference>
<dbReference type="EMBL" id="SRYV01000009">
    <property type="protein sequence ID" value="TGY15358.1"/>
    <property type="molecule type" value="Genomic_DNA"/>
</dbReference>
<dbReference type="GO" id="GO:0019303">
    <property type="term" value="P:D-ribose catabolic process"/>
    <property type="evidence" value="ECO:0007669"/>
    <property type="project" value="UniProtKB-UniPathway"/>
</dbReference>
<dbReference type="InterPro" id="IPR002139">
    <property type="entry name" value="Ribo/fructo_kinase"/>
</dbReference>
<keyword evidence="9 10" id="KW-0119">Carbohydrate metabolism</keyword>
<keyword evidence="7 10" id="KW-0460">Magnesium</keyword>
<feature type="binding site" evidence="10">
    <location>
        <position position="287"/>
    </location>
    <ligand>
        <name>K(+)</name>
        <dbReference type="ChEBI" id="CHEBI:29103"/>
    </ligand>
</feature>
<dbReference type="CDD" id="cd01174">
    <property type="entry name" value="ribokinase"/>
    <property type="match status" value="1"/>
</dbReference>
<feature type="binding site" evidence="10">
    <location>
        <begin position="220"/>
        <end position="225"/>
    </location>
    <ligand>
        <name>ATP</name>
        <dbReference type="ChEBI" id="CHEBI:30616"/>
    </ligand>
</feature>
<comment type="subunit">
    <text evidence="10">Homodimer.</text>
</comment>
<keyword evidence="4 10" id="KW-0547">Nucleotide-binding</keyword>
<dbReference type="HAMAP" id="MF_01987">
    <property type="entry name" value="Ribokinase"/>
    <property type="match status" value="1"/>
</dbReference>
<comment type="subcellular location">
    <subcellularLocation>
        <location evidence="10">Cytoplasm</location>
    </subcellularLocation>
</comment>
<evidence type="ECO:0000313" key="13">
    <source>
        <dbReference type="Proteomes" id="UP000309117"/>
    </source>
</evidence>
<evidence type="ECO:0000256" key="6">
    <source>
        <dbReference type="ARBA" id="ARBA00022840"/>
    </source>
</evidence>
<comment type="catalytic activity">
    <reaction evidence="10">
        <text>2-deoxy-D-ribose + ATP = 2-deoxy-D-ribose 5-phosphate + ADP + H(+)</text>
        <dbReference type="Rhea" id="RHEA:30871"/>
        <dbReference type="ChEBI" id="CHEBI:15378"/>
        <dbReference type="ChEBI" id="CHEBI:30616"/>
        <dbReference type="ChEBI" id="CHEBI:62877"/>
        <dbReference type="ChEBI" id="CHEBI:90761"/>
        <dbReference type="ChEBI" id="CHEBI:456216"/>
        <dbReference type="EC" id="2.7.1.229"/>
    </reaction>
</comment>
<feature type="domain" description="Carbohydrate kinase PfkB" evidence="11">
    <location>
        <begin position="4"/>
        <end position="294"/>
    </location>
</feature>
<comment type="caution">
    <text evidence="12">The sequence shown here is derived from an EMBL/GenBank/DDBJ whole genome shotgun (WGS) entry which is preliminary data.</text>
</comment>
<keyword evidence="5 10" id="KW-0418">Kinase</keyword>
<name>A0A4S2BKL0_9LACO</name>
<evidence type="ECO:0000256" key="9">
    <source>
        <dbReference type="ARBA" id="ARBA00023277"/>
    </source>
</evidence>
<dbReference type="NCBIfam" id="TIGR02152">
    <property type="entry name" value="D_ribokin_bact"/>
    <property type="match status" value="1"/>
</dbReference>
<keyword evidence="3 10" id="KW-0479">Metal-binding</keyword>
<keyword evidence="2 10" id="KW-0808">Transferase</keyword>
<evidence type="ECO:0000256" key="8">
    <source>
        <dbReference type="ARBA" id="ARBA00022958"/>
    </source>
</evidence>
<keyword evidence="8 10" id="KW-0630">Potassium</keyword>
<keyword evidence="10" id="KW-0963">Cytoplasm</keyword>
<evidence type="ECO:0000256" key="4">
    <source>
        <dbReference type="ARBA" id="ARBA00022741"/>
    </source>
</evidence>
<comment type="caution">
    <text evidence="10">Lacks conserved residue(s) required for the propagation of feature annotation.</text>
</comment>
<comment type="similarity">
    <text evidence="1">Belongs to the carbohydrate kinase pfkB family.</text>
</comment>
<comment type="function">
    <text evidence="10">Catalyzes the ATP-dependent phosphorylation of 2-deoxy-D-ribose to 2-deoxy-D-ribose 5-phosphate (dRib-5P), allowing the use of deoxyribose as the sole carbon source.</text>
</comment>
<evidence type="ECO:0000256" key="2">
    <source>
        <dbReference type="ARBA" id="ARBA00022679"/>
    </source>
</evidence>
<sequence>MYPEILVIGSNMMELSTDIDRMPELGETVSAPNFHMAFGGKGANQAYAAARLGSRVGMISKVGSDALGEKYLEHFQKSGIDVQGVTKGKKSNGVAPCFIQGNMNSIIVVQGANSELTPDVLEQYEDLIKHAKLIVLQQEISLETNYKAIDLAEKYSVPVMLNPAPANDHVDLKHISKCTFYSPNETELGYLTKMPIETISQIKKAAHKLVDLGVKNMIVTLGSRGVLWVTQDNEKLIPAYKVEALDSIGAGDAFVGAFSHYYVENGNIEESLREANIYAAITVTRSGSQTSYPDMSEVKELREKLGMNSVPVASL</sequence>
<dbReference type="Gene3D" id="3.40.1190.20">
    <property type="match status" value="1"/>
</dbReference>
<feature type="binding site" evidence="10">
    <location>
        <position position="248"/>
    </location>
    <ligand>
        <name>K(+)</name>
        <dbReference type="ChEBI" id="CHEBI:29103"/>
    </ligand>
</feature>
<evidence type="ECO:0000256" key="10">
    <source>
        <dbReference type="HAMAP-Rule" id="MF_01987"/>
    </source>
</evidence>
<feature type="binding site" evidence="10">
    <location>
        <position position="291"/>
    </location>
    <ligand>
        <name>K(+)</name>
        <dbReference type="ChEBI" id="CHEBI:29103"/>
    </ligand>
</feature>
<dbReference type="Proteomes" id="UP000309117">
    <property type="component" value="Unassembled WGS sequence"/>
</dbReference>
<gene>
    <name evidence="12" type="primary">rbsK</name>
    <name evidence="10" type="synonym">deoK</name>
    <name evidence="12" type="ORF">E5351_06005</name>
</gene>
<feature type="active site" description="Proton acceptor" evidence="10">
    <location>
        <position position="252"/>
    </location>
</feature>
<feature type="binding site" evidence="10">
    <location>
        <position position="139"/>
    </location>
    <ligand>
        <name>substrate</name>
    </ligand>
</feature>
<organism evidence="12 13">
    <name type="scientific">Lactobacillus intestinalis</name>
    <dbReference type="NCBI Taxonomy" id="151781"/>
    <lineage>
        <taxon>Bacteria</taxon>
        <taxon>Bacillati</taxon>
        <taxon>Bacillota</taxon>
        <taxon>Bacilli</taxon>
        <taxon>Lactobacillales</taxon>
        <taxon>Lactobacillaceae</taxon>
        <taxon>Lactobacillus</taxon>
    </lineage>
</organism>
<dbReference type="PANTHER" id="PTHR10584">
    <property type="entry name" value="SUGAR KINASE"/>
    <property type="match status" value="1"/>
</dbReference>
<evidence type="ECO:0000256" key="5">
    <source>
        <dbReference type="ARBA" id="ARBA00022777"/>
    </source>
</evidence>
<dbReference type="AlphaFoldDB" id="A0A4S2BKL0"/>
<evidence type="ECO:0000256" key="7">
    <source>
        <dbReference type="ARBA" id="ARBA00022842"/>
    </source>
</evidence>
<dbReference type="InterPro" id="IPR029056">
    <property type="entry name" value="Ribokinase-like"/>
</dbReference>
<evidence type="ECO:0000256" key="1">
    <source>
        <dbReference type="ARBA" id="ARBA00005380"/>
    </source>
</evidence>
<evidence type="ECO:0000259" key="11">
    <source>
        <dbReference type="Pfam" id="PF00294"/>
    </source>
</evidence>
<dbReference type="GO" id="GO:0005829">
    <property type="term" value="C:cytosol"/>
    <property type="evidence" value="ECO:0007669"/>
    <property type="project" value="TreeGrafter"/>
</dbReference>
<dbReference type="GO" id="GO:0046872">
    <property type="term" value="F:metal ion binding"/>
    <property type="evidence" value="ECO:0007669"/>
    <property type="project" value="UniProtKB-KW"/>
</dbReference>
<dbReference type="EC" id="2.7.1.229" evidence="10"/>
<keyword evidence="6 10" id="KW-0067">ATP-binding</keyword>
<dbReference type="GO" id="GO:0005524">
    <property type="term" value="F:ATP binding"/>
    <property type="evidence" value="ECO:0007669"/>
    <property type="project" value="UniProtKB-UniRule"/>
</dbReference>
<feature type="binding site" evidence="10">
    <location>
        <position position="276"/>
    </location>
    <ligand>
        <name>ATP</name>
        <dbReference type="ChEBI" id="CHEBI:30616"/>
    </ligand>
</feature>
<reference evidence="12 13" key="1">
    <citation type="submission" date="2019-04" db="EMBL/GenBank/DDBJ databases">
        <title>Microbes associate with the intestines of laboratory mice.</title>
        <authorList>
            <person name="Navarre W."/>
            <person name="Wong E."/>
            <person name="Huang K."/>
            <person name="Tropini C."/>
            <person name="Ng K."/>
            <person name="Yu B."/>
        </authorList>
    </citation>
    <scope>NUCLEOTIDE SEQUENCE [LARGE SCALE GENOMIC DNA]</scope>
    <source>
        <strain evidence="12 13">NM61_E11</strain>
    </source>
</reference>
<dbReference type="InterPro" id="IPR011877">
    <property type="entry name" value="Ribokinase"/>
</dbReference>
<feature type="binding site" evidence="10">
    <location>
        <begin position="40"/>
        <end position="44"/>
    </location>
    <ligand>
        <name>substrate</name>
    </ligand>
</feature>
<evidence type="ECO:0000256" key="3">
    <source>
        <dbReference type="ARBA" id="ARBA00022723"/>
    </source>
</evidence>
<feature type="binding site" evidence="10">
    <location>
        <begin position="251"/>
        <end position="252"/>
    </location>
    <ligand>
        <name>ATP</name>
        <dbReference type="ChEBI" id="CHEBI:30616"/>
    </ligand>
</feature>
<dbReference type="PANTHER" id="PTHR10584:SF166">
    <property type="entry name" value="RIBOKINASE"/>
    <property type="match status" value="1"/>
</dbReference>
<dbReference type="SUPFAM" id="SSF53613">
    <property type="entry name" value="Ribokinase-like"/>
    <property type="match status" value="1"/>
</dbReference>
<proteinExistence type="inferred from homology"/>
<dbReference type="UniPathway" id="UPA00916">
    <property type="reaction ID" value="UER00889"/>
</dbReference>
<feature type="site" description="Important for substrate specificity" evidence="10">
    <location>
        <position position="12"/>
    </location>
</feature>
<comment type="cofactor">
    <cofactor evidence="10">
        <name>Mg(2+)</name>
        <dbReference type="ChEBI" id="CHEBI:18420"/>
    </cofactor>
</comment>
<protein>
    <recommendedName>
        <fullName evidence="10">Deoxyribokinase</fullName>
        <shortName evidence="10">dRK</shortName>
        <ecNumber evidence="10">2.7.1.229</ecNumber>
    </recommendedName>
    <alternativeName>
        <fullName evidence="10">ATP:2-deoxy-D-ribose 5-phosphotransferase</fullName>
    </alternativeName>
</protein>
<dbReference type="InterPro" id="IPR011611">
    <property type="entry name" value="PfkB_dom"/>
</dbReference>
<accession>A0A4S2BKL0</accession>